<dbReference type="Gene3D" id="2.60.120.590">
    <property type="entry name" value="Alpha-ketoglutarate-dependent dioxygenase AlkB-like"/>
    <property type="match status" value="1"/>
</dbReference>
<dbReference type="AlphaFoldDB" id="A0ABD2WWT1"/>
<keyword evidence="8" id="KW-1185">Reference proteome</keyword>
<dbReference type="EMBL" id="JBJJXI010000066">
    <property type="protein sequence ID" value="KAL3397355.1"/>
    <property type="molecule type" value="Genomic_DNA"/>
</dbReference>
<evidence type="ECO:0000256" key="4">
    <source>
        <dbReference type="ARBA" id="ARBA00023004"/>
    </source>
</evidence>
<dbReference type="InterPro" id="IPR005123">
    <property type="entry name" value="Oxoglu/Fe-dep_dioxygenase_dom"/>
</dbReference>
<evidence type="ECO:0000256" key="5">
    <source>
        <dbReference type="PIRSR" id="PIRSR604574-2"/>
    </source>
</evidence>
<proteinExistence type="predicted"/>
<protein>
    <recommendedName>
        <fullName evidence="6">Fe2OG dioxygenase domain-containing protein</fullName>
    </recommendedName>
</protein>
<feature type="binding site" evidence="5">
    <location>
        <position position="197"/>
    </location>
    <ligand>
        <name>Fe cation</name>
        <dbReference type="ChEBI" id="CHEBI:24875"/>
        <note>catalytic</note>
    </ligand>
</feature>
<comment type="cofactor">
    <cofactor evidence="5">
        <name>Fe(2+)</name>
        <dbReference type="ChEBI" id="CHEBI:29033"/>
    </cofactor>
    <text evidence="5">Binds 1 Fe(2+) ion per subunit.</text>
</comment>
<sequence length="305" mass="34894">MTFRDSFKFYKARKPPPDLSEVIDIRNPDGKIVKKVNVSPFGAACISEQLQTDSDFKPVENWNVFEFPSIPGLLVIENPFKPESQRKWILKCLRDYPCKPNITNLDAHDVLENGTTWWDACCGLNPRKDLVSKLRWTTLGYHHNWDTKQYSEDLRTKMPEDLTRMTKYIATVLGFHDFEAEAAIVNYYRMNSTLAGHTDHSEINLDAPLFSISFGQSAVFLIGGPTQEEPAHALYLRSGDVMVMSTSSRLRYHGVPKILYDPEELWNSKDSCVIDDDWIKAKSYIADARINVNVRQVLMPGQLSL</sequence>
<dbReference type="SUPFAM" id="SSF51197">
    <property type="entry name" value="Clavaminate synthase-like"/>
    <property type="match status" value="1"/>
</dbReference>
<keyword evidence="4 5" id="KW-0408">Iron</keyword>
<evidence type="ECO:0000256" key="1">
    <source>
        <dbReference type="ARBA" id="ARBA00022723"/>
    </source>
</evidence>
<dbReference type="Pfam" id="PF13532">
    <property type="entry name" value="2OG-FeII_Oxy_2"/>
    <property type="match status" value="1"/>
</dbReference>
<name>A0ABD2WWT1_9HYME</name>
<evidence type="ECO:0000259" key="6">
    <source>
        <dbReference type="PROSITE" id="PS51471"/>
    </source>
</evidence>
<dbReference type="GO" id="GO:0046872">
    <property type="term" value="F:metal ion binding"/>
    <property type="evidence" value="ECO:0007669"/>
    <property type="project" value="UniProtKB-KW"/>
</dbReference>
<reference evidence="7 8" key="1">
    <citation type="journal article" date="2024" name="bioRxiv">
        <title>A reference genome for Trichogramma kaykai: A tiny desert-dwelling parasitoid wasp with competing sex-ratio distorters.</title>
        <authorList>
            <person name="Culotta J."/>
            <person name="Lindsey A.R."/>
        </authorList>
    </citation>
    <scope>NUCLEOTIDE SEQUENCE [LARGE SCALE GENOMIC DNA]</scope>
    <source>
        <strain evidence="7 8">KSX58</strain>
    </source>
</reference>
<keyword evidence="2" id="KW-0223">Dioxygenase</keyword>
<gene>
    <name evidence="7" type="ORF">TKK_008920</name>
</gene>
<evidence type="ECO:0000256" key="2">
    <source>
        <dbReference type="ARBA" id="ARBA00022964"/>
    </source>
</evidence>
<dbReference type="PANTHER" id="PTHR16557:SF2">
    <property type="entry name" value="NUCLEIC ACID DIOXYGENASE ALKBH1"/>
    <property type="match status" value="1"/>
</dbReference>
<dbReference type="PROSITE" id="PS51471">
    <property type="entry name" value="FE2OG_OXY"/>
    <property type="match status" value="1"/>
</dbReference>
<comment type="caution">
    <text evidence="7">The sequence shown here is derived from an EMBL/GenBank/DDBJ whole genome shotgun (WGS) entry which is preliminary data.</text>
</comment>
<organism evidence="7 8">
    <name type="scientific">Trichogramma kaykai</name>
    <dbReference type="NCBI Taxonomy" id="54128"/>
    <lineage>
        <taxon>Eukaryota</taxon>
        <taxon>Metazoa</taxon>
        <taxon>Ecdysozoa</taxon>
        <taxon>Arthropoda</taxon>
        <taxon>Hexapoda</taxon>
        <taxon>Insecta</taxon>
        <taxon>Pterygota</taxon>
        <taxon>Neoptera</taxon>
        <taxon>Endopterygota</taxon>
        <taxon>Hymenoptera</taxon>
        <taxon>Apocrita</taxon>
        <taxon>Proctotrupomorpha</taxon>
        <taxon>Chalcidoidea</taxon>
        <taxon>Trichogrammatidae</taxon>
        <taxon>Trichogramma</taxon>
    </lineage>
</organism>
<dbReference type="InterPro" id="IPR037151">
    <property type="entry name" value="AlkB-like_sf"/>
</dbReference>
<keyword evidence="3" id="KW-0560">Oxidoreductase</keyword>
<feature type="binding site" evidence="5">
    <location>
        <position position="199"/>
    </location>
    <ligand>
        <name>Fe cation</name>
        <dbReference type="ChEBI" id="CHEBI:24875"/>
        <note>catalytic</note>
    </ligand>
</feature>
<evidence type="ECO:0000313" key="8">
    <source>
        <dbReference type="Proteomes" id="UP001627154"/>
    </source>
</evidence>
<keyword evidence="1 5" id="KW-0479">Metal-binding</keyword>
<accession>A0ABD2WWT1</accession>
<dbReference type="Proteomes" id="UP001627154">
    <property type="component" value="Unassembled WGS sequence"/>
</dbReference>
<dbReference type="InterPro" id="IPR027450">
    <property type="entry name" value="AlkB-like"/>
</dbReference>
<dbReference type="GO" id="GO:0051213">
    <property type="term" value="F:dioxygenase activity"/>
    <property type="evidence" value="ECO:0007669"/>
    <property type="project" value="UniProtKB-KW"/>
</dbReference>
<evidence type="ECO:0000256" key="3">
    <source>
        <dbReference type="ARBA" id="ARBA00023002"/>
    </source>
</evidence>
<feature type="domain" description="Fe2OG dioxygenase" evidence="6">
    <location>
        <begin position="179"/>
        <end position="298"/>
    </location>
</feature>
<evidence type="ECO:0000313" key="7">
    <source>
        <dbReference type="EMBL" id="KAL3397355.1"/>
    </source>
</evidence>
<dbReference type="InterPro" id="IPR004574">
    <property type="entry name" value="Alkb"/>
</dbReference>
<feature type="binding site" evidence="5">
    <location>
        <position position="253"/>
    </location>
    <ligand>
        <name>Fe cation</name>
        <dbReference type="ChEBI" id="CHEBI:24875"/>
        <note>catalytic</note>
    </ligand>
</feature>
<dbReference type="PANTHER" id="PTHR16557">
    <property type="entry name" value="ALKYLATED DNA REPAIR PROTEIN ALKB-RELATED"/>
    <property type="match status" value="1"/>
</dbReference>